<protein>
    <recommendedName>
        <fullName evidence="7">RRM domain-containing protein</fullName>
    </recommendedName>
</protein>
<dbReference type="GO" id="GO:0000028">
    <property type="term" value="P:ribosomal small subunit assembly"/>
    <property type="evidence" value="ECO:0007669"/>
    <property type="project" value="TreeGrafter"/>
</dbReference>
<dbReference type="GO" id="GO:0034456">
    <property type="term" value="C:UTP-C complex"/>
    <property type="evidence" value="ECO:0007669"/>
    <property type="project" value="TreeGrafter"/>
</dbReference>
<evidence type="ECO:0000313" key="6">
    <source>
        <dbReference type="Proteomes" id="UP000319160"/>
    </source>
</evidence>
<keyword evidence="6" id="KW-1185">Reference proteome</keyword>
<proteinExistence type="inferred from homology"/>
<dbReference type="Pfam" id="PF17799">
    <property type="entry name" value="RRM_Rrp7"/>
    <property type="match status" value="1"/>
</dbReference>
<dbReference type="STRING" id="2512241.A0A553I6E9"/>
<feature type="compositionally biased region" description="Basic and acidic residues" evidence="2">
    <location>
        <begin position="131"/>
        <end position="141"/>
    </location>
</feature>
<feature type="domain" description="Ribosomal RNA-processing protein 7 C-terminal" evidence="3">
    <location>
        <begin position="213"/>
        <end position="333"/>
    </location>
</feature>
<evidence type="ECO:0000259" key="3">
    <source>
        <dbReference type="Pfam" id="PF12923"/>
    </source>
</evidence>
<dbReference type="AlphaFoldDB" id="A0A553I6E9"/>
<gene>
    <name evidence="5" type="ORF">FHL15_003331</name>
</gene>
<dbReference type="PANTHER" id="PTHR13191:SF0">
    <property type="entry name" value="RIBOSOMAL RNA-PROCESSING PROTEIN 7 HOMOLOG A-RELATED"/>
    <property type="match status" value="1"/>
</dbReference>
<evidence type="ECO:0008006" key="7">
    <source>
        <dbReference type="Google" id="ProtNLM"/>
    </source>
</evidence>
<dbReference type="Proteomes" id="UP000319160">
    <property type="component" value="Unassembled WGS sequence"/>
</dbReference>
<dbReference type="EMBL" id="VFLP01000014">
    <property type="protein sequence ID" value="TRX95777.1"/>
    <property type="molecule type" value="Genomic_DNA"/>
</dbReference>
<dbReference type="InterPro" id="IPR040447">
    <property type="entry name" value="RRM_Rrp7"/>
</dbReference>
<dbReference type="InterPro" id="IPR040446">
    <property type="entry name" value="RRP7"/>
</dbReference>
<name>A0A553I6E9_9PEZI</name>
<comment type="caution">
    <text evidence="5">The sequence shown here is derived from an EMBL/GenBank/DDBJ whole genome shotgun (WGS) entry which is preliminary data.</text>
</comment>
<feature type="region of interest" description="Disordered" evidence="2">
    <location>
        <begin position="107"/>
        <end position="141"/>
    </location>
</feature>
<dbReference type="PANTHER" id="PTHR13191">
    <property type="entry name" value="RIBOSOMAL RNA PROCESSING PROTEIN 7-RELATED"/>
    <property type="match status" value="1"/>
</dbReference>
<dbReference type="CDD" id="cd12950">
    <property type="entry name" value="RRP7_Rrp7p"/>
    <property type="match status" value="1"/>
</dbReference>
<feature type="domain" description="Rrp7 RRM-like N-terminal" evidence="4">
    <location>
        <begin position="32"/>
        <end position="194"/>
    </location>
</feature>
<reference evidence="6" key="1">
    <citation type="submission" date="2019-06" db="EMBL/GenBank/DDBJ databases">
        <title>Draft genome sequence of the griseofulvin-producing fungus Xylaria cubensis strain G536.</title>
        <authorList>
            <person name="Mead M.E."/>
            <person name="Raja H.A."/>
            <person name="Steenwyk J.L."/>
            <person name="Knowles S.L."/>
            <person name="Oberlies N.H."/>
            <person name="Rokas A."/>
        </authorList>
    </citation>
    <scope>NUCLEOTIDE SEQUENCE [LARGE SCALE GENOMIC DNA]</scope>
    <source>
        <strain evidence="6">G536</strain>
    </source>
</reference>
<dbReference type="OrthoDB" id="5390at2759"/>
<organism evidence="5 6">
    <name type="scientific">Xylaria flabelliformis</name>
    <dbReference type="NCBI Taxonomy" id="2512241"/>
    <lineage>
        <taxon>Eukaryota</taxon>
        <taxon>Fungi</taxon>
        <taxon>Dikarya</taxon>
        <taxon>Ascomycota</taxon>
        <taxon>Pezizomycotina</taxon>
        <taxon>Sordariomycetes</taxon>
        <taxon>Xylariomycetidae</taxon>
        <taxon>Xylariales</taxon>
        <taxon>Xylariaceae</taxon>
        <taxon>Xylaria</taxon>
    </lineage>
</organism>
<sequence length="334" mass="38365">MKFSTSSRHLSQIQAGWINDKMPDNSTLSEEFSTLPISIPPLPSYPVHATHYVYLRRNAPKIATPNDSRSLYLANVPADSTEAHFRALFANLVGAGRFESITFEQDKKDNKISHEPAQAERLAKHHKKRKREDEELQHRKEEAAAELPDTWTRILHRSGSSAVALLADEKSVNVVLKAVKKLQKSKKYPIWGEGVKGGVPGFGAQWLKAHNKLSYPGNDAVQAIVDAYFTVFNRKEEEAQQLAKRLRNEPDEDGFVMVTRGGRSAPARRDEAEEAKQRMLDKQQKKKDETQDFYRFQLRERRKAEQMELLKKFDEDRRKVQAMKEKRGKFRPEA</sequence>
<dbReference type="GO" id="GO:0032545">
    <property type="term" value="C:CURI complex"/>
    <property type="evidence" value="ECO:0007669"/>
    <property type="project" value="TreeGrafter"/>
</dbReference>
<comment type="similarity">
    <text evidence="1">Belongs to the RRP7 family.</text>
</comment>
<evidence type="ECO:0000313" key="5">
    <source>
        <dbReference type="EMBL" id="TRX95777.1"/>
    </source>
</evidence>
<feature type="region of interest" description="Disordered" evidence="2">
    <location>
        <begin position="261"/>
        <end position="292"/>
    </location>
</feature>
<feature type="compositionally biased region" description="Basic and acidic residues" evidence="2">
    <location>
        <begin position="107"/>
        <end position="122"/>
    </location>
</feature>
<dbReference type="Pfam" id="PF12923">
    <property type="entry name" value="RRP7"/>
    <property type="match status" value="1"/>
</dbReference>
<dbReference type="CDD" id="cd12293">
    <property type="entry name" value="dRRM_Rrp7p"/>
    <property type="match status" value="1"/>
</dbReference>
<accession>A0A553I6E9</accession>
<dbReference type="Gene3D" id="6.10.250.1770">
    <property type="match status" value="1"/>
</dbReference>
<evidence type="ECO:0000256" key="1">
    <source>
        <dbReference type="ARBA" id="ARBA00006110"/>
    </source>
</evidence>
<feature type="compositionally biased region" description="Basic and acidic residues" evidence="2">
    <location>
        <begin position="267"/>
        <end position="292"/>
    </location>
</feature>
<evidence type="ECO:0000256" key="2">
    <source>
        <dbReference type="SAM" id="MobiDB-lite"/>
    </source>
</evidence>
<dbReference type="GO" id="GO:0006364">
    <property type="term" value="P:rRNA processing"/>
    <property type="evidence" value="ECO:0007669"/>
    <property type="project" value="TreeGrafter"/>
</dbReference>
<evidence type="ECO:0000259" key="4">
    <source>
        <dbReference type="Pfam" id="PF17799"/>
    </source>
</evidence>
<dbReference type="InterPro" id="IPR024326">
    <property type="entry name" value="RRP7_C"/>
</dbReference>